<comment type="caution">
    <text evidence="1">The sequence shown here is derived from an EMBL/GenBank/DDBJ whole genome shotgun (WGS) entry which is preliminary data.</text>
</comment>
<name>A0A454CQP8_VIBHA</name>
<dbReference type="AlphaFoldDB" id="A0A454CQP8"/>
<protein>
    <submittedName>
        <fullName evidence="1">Uncharacterized protein</fullName>
    </submittedName>
</protein>
<evidence type="ECO:0000313" key="2">
    <source>
        <dbReference type="Proteomes" id="UP000008367"/>
    </source>
</evidence>
<accession>A0A454CQP8</accession>
<evidence type="ECO:0000313" key="1">
    <source>
        <dbReference type="EMBL" id="EKM28741.1"/>
    </source>
</evidence>
<dbReference type="EMBL" id="AJSR01002401">
    <property type="protein sequence ID" value="EKM28741.1"/>
    <property type="molecule type" value="Genomic_DNA"/>
</dbReference>
<gene>
    <name evidence="1" type="ORF">VCHENC02_5391</name>
</gene>
<reference evidence="1 2" key="1">
    <citation type="submission" date="2012-10" db="EMBL/GenBank/DDBJ databases">
        <title>Genome sequence of Vibrio Cholerae HENC-02.</title>
        <authorList>
            <person name="Eppinger M."/>
            <person name="Hasan N.A."/>
            <person name="Sengamalay N."/>
            <person name="Hine E."/>
            <person name="Su Q."/>
            <person name="Daugherty S.C."/>
            <person name="Young S."/>
            <person name="Sadzewicz L."/>
            <person name="Tallon L."/>
            <person name="Cebula T.A."/>
            <person name="Ravel J."/>
            <person name="Colwell R.R."/>
        </authorList>
    </citation>
    <scope>NUCLEOTIDE SEQUENCE [LARGE SCALE GENOMIC DNA]</scope>
    <source>
        <strain evidence="1 2">HENC-02</strain>
    </source>
</reference>
<sequence length="77" mass="8671">MDGVIAALDATVPMEKTKIGYFQHGAFNPLGGFVMDAPGTFALFNAALSFQYNRDVIDEPWKKLKKVYWQKGSWNDL</sequence>
<organism evidence="1 2">
    <name type="scientific">Vibrio harveyi</name>
    <name type="common">Beneckea harveyi</name>
    <dbReference type="NCBI Taxonomy" id="669"/>
    <lineage>
        <taxon>Bacteria</taxon>
        <taxon>Pseudomonadati</taxon>
        <taxon>Pseudomonadota</taxon>
        <taxon>Gammaproteobacteria</taxon>
        <taxon>Vibrionales</taxon>
        <taxon>Vibrionaceae</taxon>
        <taxon>Vibrio</taxon>
    </lineage>
</organism>
<dbReference type="Proteomes" id="UP000008367">
    <property type="component" value="Unassembled WGS sequence"/>
</dbReference>
<proteinExistence type="predicted"/>